<evidence type="ECO:0000256" key="2">
    <source>
        <dbReference type="SAM" id="Phobius"/>
    </source>
</evidence>
<keyword evidence="1" id="KW-0175">Coiled coil</keyword>
<sequence>MANFDEPSDKRSRRIKKARWDSDAVGVVSERIARFSGTPQFLVYLTIFVAIWLIWNTWGPDSLRFDSAELGFTALTLMLSLQASYAAPLILLAQNRQDDRDRVTAQQDRFTAERNLADTEYITREIASLRLAMNDIATRDFVRSEIRDQLEIYRESNDELQAELQEKNTRIAQLEAQLAVFLAADESSQKKVD</sequence>
<feature type="transmembrane region" description="Helical" evidence="2">
    <location>
        <begin position="41"/>
        <end position="58"/>
    </location>
</feature>
<name>A0A1H2LGH9_9ACTO</name>
<protein>
    <submittedName>
        <fullName evidence="3">Uncharacterized membrane protein</fullName>
    </submittedName>
</protein>
<dbReference type="AlphaFoldDB" id="A0A1H2LGH9"/>
<gene>
    <name evidence="3" type="ORF">SAMN04489737_0980</name>
</gene>
<evidence type="ECO:0000256" key="1">
    <source>
        <dbReference type="SAM" id="Coils"/>
    </source>
</evidence>
<keyword evidence="2" id="KW-1133">Transmembrane helix</keyword>
<dbReference type="Pfam" id="PF06210">
    <property type="entry name" value="DUF1003"/>
    <property type="match status" value="1"/>
</dbReference>
<reference evidence="4" key="1">
    <citation type="submission" date="2016-10" db="EMBL/GenBank/DDBJ databases">
        <authorList>
            <person name="Varghese N."/>
            <person name="Submissions S."/>
        </authorList>
    </citation>
    <scope>NUCLEOTIDE SEQUENCE [LARGE SCALE GENOMIC DNA]</scope>
    <source>
        <strain evidence="4">DSM 10002</strain>
    </source>
</reference>
<feature type="transmembrane region" description="Helical" evidence="2">
    <location>
        <begin position="70"/>
        <end position="92"/>
    </location>
</feature>
<dbReference type="STRING" id="131112.SAMN04489737_0980"/>
<dbReference type="InterPro" id="IPR010406">
    <property type="entry name" value="DUF1003"/>
</dbReference>
<feature type="coiled-coil region" evidence="1">
    <location>
        <begin position="143"/>
        <end position="184"/>
    </location>
</feature>
<accession>A0A1H2LGH9</accession>
<evidence type="ECO:0000313" key="4">
    <source>
        <dbReference type="Proteomes" id="UP000214355"/>
    </source>
</evidence>
<organism evidence="3 4">
    <name type="scientific">Arcanobacterium phocae</name>
    <dbReference type="NCBI Taxonomy" id="131112"/>
    <lineage>
        <taxon>Bacteria</taxon>
        <taxon>Bacillati</taxon>
        <taxon>Actinomycetota</taxon>
        <taxon>Actinomycetes</taxon>
        <taxon>Actinomycetales</taxon>
        <taxon>Actinomycetaceae</taxon>
        <taxon>Arcanobacterium</taxon>
    </lineage>
</organism>
<keyword evidence="2" id="KW-0472">Membrane</keyword>
<dbReference type="GeneID" id="65344717"/>
<dbReference type="RefSeq" id="WP_091280537.1">
    <property type="nucleotide sequence ID" value="NZ_JABAPH010000004.1"/>
</dbReference>
<evidence type="ECO:0000313" key="3">
    <source>
        <dbReference type="EMBL" id="SDU79728.1"/>
    </source>
</evidence>
<keyword evidence="4" id="KW-1185">Reference proteome</keyword>
<keyword evidence="2" id="KW-0812">Transmembrane</keyword>
<dbReference type="EMBL" id="LT629804">
    <property type="protein sequence ID" value="SDU79728.1"/>
    <property type="molecule type" value="Genomic_DNA"/>
</dbReference>
<dbReference type="PANTHER" id="PTHR41386:SF1">
    <property type="entry name" value="MEMBRANE PROTEIN"/>
    <property type="match status" value="1"/>
</dbReference>
<dbReference type="OrthoDB" id="9795736at2"/>
<proteinExistence type="predicted"/>
<dbReference type="Proteomes" id="UP000214355">
    <property type="component" value="Chromosome I"/>
</dbReference>
<dbReference type="PANTHER" id="PTHR41386">
    <property type="entry name" value="INTEGRAL MEMBRANE PROTEIN-RELATED"/>
    <property type="match status" value="1"/>
</dbReference>